<reference evidence="9 10" key="1">
    <citation type="submission" date="2013-11" db="EMBL/GenBank/DDBJ databases">
        <title>Genome sequencing of Stegodyphus mimosarum.</title>
        <authorList>
            <person name="Bechsgaard J."/>
        </authorList>
    </citation>
    <scope>NUCLEOTIDE SEQUENCE [LARGE SCALE GENOMIC DNA]</scope>
</reference>
<evidence type="ECO:0000256" key="8">
    <source>
        <dbReference type="ARBA" id="ARBA00048248"/>
    </source>
</evidence>
<dbReference type="GO" id="GO:0004831">
    <property type="term" value="F:tyrosine-tRNA ligase activity"/>
    <property type="evidence" value="ECO:0007669"/>
    <property type="project" value="UniProtKB-EC"/>
</dbReference>
<evidence type="ECO:0000256" key="3">
    <source>
        <dbReference type="ARBA" id="ARBA00022741"/>
    </source>
</evidence>
<keyword evidence="3" id="KW-0547">Nucleotide-binding</keyword>
<keyword evidence="5" id="KW-0648">Protein biosynthesis</keyword>
<comment type="catalytic activity">
    <reaction evidence="8">
        <text>tRNA(Tyr) + L-tyrosine + ATP = L-tyrosyl-tRNA(Tyr) + AMP + diphosphate + H(+)</text>
        <dbReference type="Rhea" id="RHEA:10220"/>
        <dbReference type="Rhea" id="RHEA-COMP:9706"/>
        <dbReference type="Rhea" id="RHEA-COMP:9707"/>
        <dbReference type="ChEBI" id="CHEBI:15378"/>
        <dbReference type="ChEBI" id="CHEBI:30616"/>
        <dbReference type="ChEBI" id="CHEBI:33019"/>
        <dbReference type="ChEBI" id="CHEBI:58315"/>
        <dbReference type="ChEBI" id="CHEBI:78442"/>
        <dbReference type="ChEBI" id="CHEBI:78536"/>
        <dbReference type="ChEBI" id="CHEBI:456215"/>
        <dbReference type="EC" id="6.1.1.1"/>
    </reaction>
</comment>
<keyword evidence="10" id="KW-1185">Reference proteome</keyword>
<evidence type="ECO:0000256" key="7">
    <source>
        <dbReference type="ARBA" id="ARBA00033323"/>
    </source>
</evidence>
<gene>
    <name evidence="9" type="ORF">X975_01957</name>
</gene>
<organism evidence="9 10">
    <name type="scientific">Stegodyphus mimosarum</name>
    <name type="common">African social velvet spider</name>
    <dbReference type="NCBI Taxonomy" id="407821"/>
    <lineage>
        <taxon>Eukaryota</taxon>
        <taxon>Metazoa</taxon>
        <taxon>Ecdysozoa</taxon>
        <taxon>Arthropoda</taxon>
        <taxon>Chelicerata</taxon>
        <taxon>Arachnida</taxon>
        <taxon>Araneae</taxon>
        <taxon>Araneomorphae</taxon>
        <taxon>Entelegynae</taxon>
        <taxon>Eresoidea</taxon>
        <taxon>Eresidae</taxon>
        <taxon>Stegodyphus</taxon>
    </lineage>
</organism>
<dbReference type="GO" id="GO:0005737">
    <property type="term" value="C:cytoplasm"/>
    <property type="evidence" value="ECO:0007669"/>
    <property type="project" value="TreeGrafter"/>
</dbReference>
<evidence type="ECO:0000256" key="1">
    <source>
        <dbReference type="ARBA" id="ARBA00013160"/>
    </source>
</evidence>
<keyword evidence="6" id="KW-0030">Aminoacyl-tRNA synthetase</keyword>
<feature type="non-terminal residue" evidence="9">
    <location>
        <position position="57"/>
    </location>
</feature>
<dbReference type="GO" id="GO:0005524">
    <property type="term" value="F:ATP binding"/>
    <property type="evidence" value="ECO:0007669"/>
    <property type="project" value="UniProtKB-KW"/>
</dbReference>
<evidence type="ECO:0000313" key="9">
    <source>
        <dbReference type="EMBL" id="KFM77047.1"/>
    </source>
</evidence>
<dbReference type="OrthoDB" id="197206at2759"/>
<dbReference type="AlphaFoldDB" id="A0A087UI58"/>
<keyword evidence="2 9" id="KW-0436">Ligase</keyword>
<dbReference type="Pfam" id="PF00579">
    <property type="entry name" value="tRNA-synt_1b"/>
    <property type="match status" value="1"/>
</dbReference>
<dbReference type="EMBL" id="KK119904">
    <property type="protein sequence ID" value="KFM77047.1"/>
    <property type="molecule type" value="Genomic_DNA"/>
</dbReference>
<dbReference type="PANTHER" id="PTHR46264:SF4">
    <property type="entry name" value="TYROSINE--TRNA LIGASE, CYTOPLASMIC"/>
    <property type="match status" value="1"/>
</dbReference>
<dbReference type="Gene3D" id="1.10.240.10">
    <property type="entry name" value="Tyrosyl-Transfer RNA Synthetase"/>
    <property type="match status" value="1"/>
</dbReference>
<dbReference type="Proteomes" id="UP000054359">
    <property type="component" value="Unassembled WGS sequence"/>
</dbReference>
<dbReference type="STRING" id="407821.A0A087UI58"/>
<protein>
    <recommendedName>
        <fullName evidence="1">tyrosine--tRNA ligase</fullName>
        <ecNumber evidence="1">6.1.1.1</ecNumber>
    </recommendedName>
    <alternativeName>
        <fullName evidence="7">Tyrosyl-tRNA synthetase</fullName>
    </alternativeName>
</protein>
<keyword evidence="4" id="KW-0067">ATP-binding</keyword>
<accession>A0A087UI58</accession>
<evidence type="ECO:0000256" key="5">
    <source>
        <dbReference type="ARBA" id="ARBA00022917"/>
    </source>
</evidence>
<dbReference type="PANTHER" id="PTHR46264">
    <property type="entry name" value="TYROSINE-TRNA LIGASE"/>
    <property type="match status" value="1"/>
</dbReference>
<dbReference type="SUPFAM" id="SSF52374">
    <property type="entry name" value="Nucleotidylyl transferase"/>
    <property type="match status" value="1"/>
</dbReference>
<evidence type="ECO:0000256" key="4">
    <source>
        <dbReference type="ARBA" id="ARBA00022840"/>
    </source>
</evidence>
<proteinExistence type="predicted"/>
<evidence type="ECO:0000256" key="2">
    <source>
        <dbReference type="ARBA" id="ARBA00022598"/>
    </source>
</evidence>
<dbReference type="InterPro" id="IPR050489">
    <property type="entry name" value="Tyr-tRNA_synthase"/>
</dbReference>
<dbReference type="EC" id="6.1.1.1" evidence="1"/>
<evidence type="ECO:0000256" key="6">
    <source>
        <dbReference type="ARBA" id="ARBA00023146"/>
    </source>
</evidence>
<evidence type="ECO:0000313" key="10">
    <source>
        <dbReference type="Proteomes" id="UP000054359"/>
    </source>
</evidence>
<name>A0A087UI58_STEMI</name>
<sequence length="57" mass="6127">MNPMVPGLTGGKMSSSLEDSKIDLLDSPATVKKKLKKAFCEPGNLEENGVLAFVKYV</sequence>
<dbReference type="OMA" id="FVIRHSE"/>
<dbReference type="GO" id="GO:0006437">
    <property type="term" value="P:tyrosyl-tRNA aminoacylation"/>
    <property type="evidence" value="ECO:0007669"/>
    <property type="project" value="TreeGrafter"/>
</dbReference>
<dbReference type="InterPro" id="IPR002305">
    <property type="entry name" value="aa-tRNA-synth_Ic"/>
</dbReference>